<dbReference type="Proteomes" id="UP000006868">
    <property type="component" value="Plasmid pSC2"/>
</dbReference>
<dbReference type="KEGG" id="ppm:PPSC2_27410"/>
<organism evidence="3 4">
    <name type="scientific">Paenibacillus polymyxa (strain SC2)</name>
    <name type="common">Bacillus polymyxa</name>
    <dbReference type="NCBI Taxonomy" id="886882"/>
    <lineage>
        <taxon>Bacteria</taxon>
        <taxon>Bacillati</taxon>
        <taxon>Bacillota</taxon>
        <taxon>Bacilli</taxon>
        <taxon>Bacillales</taxon>
        <taxon>Paenibacillaceae</taxon>
        <taxon>Paenibacillus</taxon>
    </lineage>
</organism>
<evidence type="ECO:0000259" key="2">
    <source>
        <dbReference type="Pfam" id="PF13614"/>
    </source>
</evidence>
<keyword evidence="3" id="KW-0614">Plasmid</keyword>
<feature type="compositionally biased region" description="Polar residues" evidence="1">
    <location>
        <begin position="176"/>
        <end position="186"/>
    </location>
</feature>
<dbReference type="SUPFAM" id="SSF52540">
    <property type="entry name" value="P-loop containing nucleoside triphosphate hydrolases"/>
    <property type="match status" value="1"/>
</dbReference>
<gene>
    <name evidence="3" type="ORF">PPSC2_27410</name>
</gene>
<dbReference type="OrthoDB" id="2791974at2"/>
<feature type="region of interest" description="Disordered" evidence="1">
    <location>
        <begin position="176"/>
        <end position="203"/>
    </location>
</feature>
<reference evidence="3 4" key="1">
    <citation type="journal article" date="2011" name="J. Bacteriol.">
        <title>Complete genome sequence of Paenibacillus polymyxa SC2, a strain of plant growth-promoting Rhizobacterium with broad-spectrum antimicrobial activity.</title>
        <authorList>
            <person name="Ma M."/>
            <person name="Wang C."/>
            <person name="Ding Y."/>
            <person name="Li L."/>
            <person name="Shen D."/>
            <person name="Jiang X."/>
            <person name="Guan D."/>
            <person name="Cao F."/>
            <person name="Chen H."/>
            <person name="Feng R."/>
            <person name="Wang X."/>
            <person name="Ge Y."/>
            <person name="Yao L."/>
            <person name="Bing X."/>
            <person name="Yang X."/>
            <person name="Li J."/>
            <person name="Du B."/>
        </authorList>
    </citation>
    <scope>NUCLEOTIDE SEQUENCE [LARGE SCALE GENOMIC DNA]</scope>
    <source>
        <strain evidence="3 4">SC2</strain>
        <plasmid evidence="4">pSC2</plasmid>
    </source>
</reference>
<evidence type="ECO:0000313" key="4">
    <source>
        <dbReference type="Proteomes" id="UP000006868"/>
    </source>
</evidence>
<dbReference type="Gene3D" id="3.40.50.300">
    <property type="entry name" value="P-loop containing nucleotide triphosphate hydrolases"/>
    <property type="match status" value="1"/>
</dbReference>
<geneLocation type="plasmid" evidence="3 4">
    <name>pSC2</name>
</geneLocation>
<dbReference type="Pfam" id="PF13614">
    <property type="entry name" value="AAA_31"/>
    <property type="match status" value="1"/>
</dbReference>
<dbReference type="HOGENOM" id="CLU_505117_0_0_9"/>
<dbReference type="EMBL" id="CP002214">
    <property type="protein sequence ID" value="ADO59537.1"/>
    <property type="molecule type" value="Genomic_DNA"/>
</dbReference>
<dbReference type="AlphaFoldDB" id="E3EKT6"/>
<dbReference type="eggNOG" id="COG0489">
    <property type="taxonomic scope" value="Bacteria"/>
</dbReference>
<feature type="domain" description="AAA" evidence="2">
    <location>
        <begin position="277"/>
        <end position="461"/>
    </location>
</feature>
<dbReference type="PANTHER" id="PTHR13696:SF99">
    <property type="entry name" value="COBYRINIC ACID AC-DIAMIDE SYNTHASE"/>
    <property type="match status" value="1"/>
</dbReference>
<proteinExistence type="predicted"/>
<dbReference type="InterPro" id="IPR027417">
    <property type="entry name" value="P-loop_NTPase"/>
</dbReference>
<name>E3EKT6_PAEPS</name>
<evidence type="ECO:0000313" key="3">
    <source>
        <dbReference type="EMBL" id="ADO59537.1"/>
    </source>
</evidence>
<dbReference type="InterPro" id="IPR050678">
    <property type="entry name" value="DNA_Partitioning_ATPase"/>
</dbReference>
<dbReference type="PATRIC" id="fig|886882.15.peg.5801"/>
<protein>
    <recommendedName>
        <fullName evidence="2">AAA domain-containing protein</fullName>
    </recommendedName>
</protein>
<accession>E3EKT6</accession>
<evidence type="ECO:0000256" key="1">
    <source>
        <dbReference type="SAM" id="MobiDB-lite"/>
    </source>
</evidence>
<dbReference type="PANTHER" id="PTHR13696">
    <property type="entry name" value="P-LOOP CONTAINING NUCLEOSIDE TRIPHOSPHATE HYDROLASE"/>
    <property type="match status" value="1"/>
</dbReference>
<sequence>MEKVLLAVDFRQLEDFIKKTLKNEFMFVGVTTYRDGVIRQMGQTMPDIVVIRETLQGNENIMNIIYEIRTKFHNVRIIFLAKKREPGDALLATLVSYGVYDILYGEKILSQEIIRLIRQPNGYKEVQHLQPKPVLDERKNKVLFEKPDVHTIEKEVVKEVLKEVYIDTGADTRAQQANQQILQESSSEIKNEETNSVESEELPKIVSEIKPPHPSLELTSAVSEAAENLINRKINVESTSLESSQPKEKSGLLNKLLGGKSEDNRIKEESLHAGKQKIITFMGSKAGVGNTSIALNTAILLSQKKKRVIYIEMNDRTPAVNYWYELGLIDDGTDRALKAFEENRFEKIKEAIICSADLAEKESALQKNYKKFPHTLDFMFFSNRYLTRRSGDGEEVNLSLTKELYLYLMFQLEYDYVILDVPSDLENQATVNALLYSNTTVITTSQDVSAIGNAVYMLNEMRKNGFQLSKNIHFIVNRFEKADLSMNEIAEWVQVDEVLSVPCMNKDFINANFVGLPVILYSRNSQLKSAFQKIEKTII</sequence>
<dbReference type="RefSeq" id="WP_013385951.1">
    <property type="nucleotide sequence ID" value="NC_014628.2"/>
</dbReference>
<dbReference type="eggNOG" id="COG2894">
    <property type="taxonomic scope" value="Bacteria"/>
</dbReference>
<dbReference type="InterPro" id="IPR025669">
    <property type="entry name" value="AAA_dom"/>
</dbReference>